<dbReference type="PROSITE" id="PS50110">
    <property type="entry name" value="RESPONSE_REGULATORY"/>
    <property type="match status" value="1"/>
</dbReference>
<comment type="caution">
    <text evidence="8">Lacks conserved residue(s) required for the propagation of feature annotation.</text>
</comment>
<feature type="compositionally biased region" description="Basic and acidic residues" evidence="10">
    <location>
        <begin position="241"/>
        <end position="250"/>
    </location>
</feature>
<dbReference type="SUPFAM" id="SSF52172">
    <property type="entry name" value="CheY-like"/>
    <property type="match status" value="1"/>
</dbReference>
<feature type="region of interest" description="Disordered" evidence="10">
    <location>
        <begin position="462"/>
        <end position="501"/>
    </location>
</feature>
<dbReference type="GO" id="GO:0000160">
    <property type="term" value="P:phosphorelay signal transduction system"/>
    <property type="evidence" value="ECO:0007669"/>
    <property type="project" value="UniProtKB-KW"/>
</dbReference>
<feature type="domain" description="CCT" evidence="12">
    <location>
        <begin position="667"/>
        <end position="709"/>
    </location>
</feature>
<feature type="compositionally biased region" description="Polar residues" evidence="10">
    <location>
        <begin position="272"/>
        <end position="287"/>
    </location>
</feature>
<evidence type="ECO:0000313" key="15">
    <source>
        <dbReference type="EMBL" id="KAF4398838.1"/>
    </source>
</evidence>
<dbReference type="Gene3D" id="3.40.50.2300">
    <property type="match status" value="1"/>
</dbReference>
<accession>A0A7J6DZZ9</accession>
<evidence type="ECO:0000256" key="5">
    <source>
        <dbReference type="ARBA" id="ARBA00023108"/>
    </source>
</evidence>
<reference evidence="16 17" key="1">
    <citation type="journal article" date="2020" name="bioRxiv">
        <title>Sequence and annotation of 42 cannabis genomes reveals extensive copy number variation in cannabinoid synthesis and pathogen resistance genes.</title>
        <authorList>
            <person name="Mckernan K.J."/>
            <person name="Helbert Y."/>
            <person name="Kane L.T."/>
            <person name="Ebling H."/>
            <person name="Zhang L."/>
            <person name="Liu B."/>
            <person name="Eaton Z."/>
            <person name="Mclaughlin S."/>
            <person name="Kingan S."/>
            <person name="Baybayan P."/>
            <person name="Concepcion G."/>
            <person name="Jordan M."/>
            <person name="Riva A."/>
            <person name="Barbazuk W."/>
            <person name="Harkins T."/>
        </authorList>
    </citation>
    <scope>NUCLEOTIDE SEQUENCE [LARGE SCALE GENOMIC DNA]</scope>
    <source>
        <strain evidence="16 17">cv. Jamaican Lion 4</strain>
        <strain evidence="13">Father</strain>
        <strain evidence="14">Mother</strain>
        <tissue evidence="13">Leaf</tissue>
    </source>
</reference>
<evidence type="ECO:0008006" key="18">
    <source>
        <dbReference type="Google" id="ProtNLM"/>
    </source>
</evidence>
<keyword evidence="7 9" id="KW-0539">Nucleus</keyword>
<feature type="compositionally biased region" description="Polar residues" evidence="10">
    <location>
        <begin position="1"/>
        <end position="10"/>
    </location>
</feature>
<feature type="region of interest" description="Disordered" evidence="10">
    <location>
        <begin position="215"/>
        <end position="307"/>
    </location>
</feature>
<feature type="compositionally biased region" description="Polar residues" evidence="10">
    <location>
        <begin position="482"/>
        <end position="498"/>
    </location>
</feature>
<evidence type="ECO:0000256" key="8">
    <source>
        <dbReference type="PROSITE-ProRule" id="PRU00169"/>
    </source>
</evidence>
<keyword evidence="5" id="KW-0090">Biological rhythms</keyword>
<keyword evidence="4" id="KW-0805">Transcription regulation</keyword>
<gene>
    <name evidence="14" type="ORF">F8388_006361</name>
    <name evidence="13" type="ORF">G4B88_018375</name>
    <name evidence="15" type="ORF">G4B88_023432</name>
</gene>
<proteinExistence type="inferred from homology"/>
<evidence type="ECO:0000313" key="17">
    <source>
        <dbReference type="Proteomes" id="UP000583929"/>
    </source>
</evidence>
<dbReference type="AlphaFoldDB" id="A0A7J6DZZ9"/>
<feature type="region of interest" description="Disordered" evidence="10">
    <location>
        <begin position="1"/>
        <end position="43"/>
    </location>
</feature>
<keyword evidence="17" id="KW-1185">Reference proteome</keyword>
<dbReference type="GO" id="GO:0009736">
    <property type="term" value="P:cytokinin-activated signaling pathway"/>
    <property type="evidence" value="ECO:0007669"/>
    <property type="project" value="InterPro"/>
</dbReference>
<evidence type="ECO:0000256" key="2">
    <source>
        <dbReference type="ARBA" id="ARBA00010330"/>
    </source>
</evidence>
<evidence type="ECO:0000256" key="10">
    <source>
        <dbReference type="SAM" id="MobiDB-lite"/>
    </source>
</evidence>
<feature type="region of interest" description="Disordered" evidence="10">
    <location>
        <begin position="694"/>
        <end position="723"/>
    </location>
</feature>
<dbReference type="GO" id="GO:0005634">
    <property type="term" value="C:nucleus"/>
    <property type="evidence" value="ECO:0007669"/>
    <property type="project" value="UniProtKB-SubCell"/>
</dbReference>
<evidence type="ECO:0000313" key="14">
    <source>
        <dbReference type="EMBL" id="KAF4356617.1"/>
    </source>
</evidence>
<keyword evidence="6" id="KW-0804">Transcription</keyword>
<dbReference type="EMBL" id="JAATIP010000251">
    <property type="protein sequence ID" value="KAF4356617.1"/>
    <property type="molecule type" value="Genomic_DNA"/>
</dbReference>
<dbReference type="SMART" id="SM00448">
    <property type="entry name" value="REC"/>
    <property type="match status" value="1"/>
</dbReference>
<evidence type="ECO:0000256" key="6">
    <source>
        <dbReference type="ARBA" id="ARBA00023163"/>
    </source>
</evidence>
<keyword evidence="3" id="KW-0902">Two-component regulatory system</keyword>
<dbReference type="EMBL" id="JAATIQ010000551">
    <property type="protein sequence ID" value="KAF4351702.1"/>
    <property type="molecule type" value="Genomic_DNA"/>
</dbReference>
<comment type="subcellular location">
    <subcellularLocation>
        <location evidence="1 9">Nucleus</location>
    </subcellularLocation>
</comment>
<evidence type="ECO:0000259" key="12">
    <source>
        <dbReference type="PROSITE" id="PS51017"/>
    </source>
</evidence>
<dbReference type="InterPro" id="IPR011006">
    <property type="entry name" value="CheY-like_superfamily"/>
</dbReference>
<dbReference type="Proteomes" id="UP000525078">
    <property type="component" value="Unassembled WGS sequence"/>
</dbReference>
<name>A0A7J6DZZ9_CANSA</name>
<evidence type="ECO:0000256" key="7">
    <source>
        <dbReference type="ARBA" id="ARBA00023242"/>
    </source>
</evidence>
<evidence type="ECO:0000256" key="9">
    <source>
        <dbReference type="PROSITE-ProRule" id="PRU00357"/>
    </source>
</evidence>
<sequence>MGEAVLSSSEDWAVKGDSEVEKRRKKKMEEMENNNKIDNDCGDDCDDGDDDEVVEIKMKDGCSSSGAITTWERFLPRMMMRVLLVEADDSTRQIITALLRKCSYRVAAVADGLKAWELLKGRPHNIDLILTEVDLPSVSGFRLLTLIMEHDVCKNIPVIMMSSQDSIGIVYRCMMRGAADYLVKPIRRNELSNLWQHVWRRKSASRNGLRYEGVAQNKGEATSENDPATNQSNGYIPSIQRNEENIDKGSDSQSSCTRPEMEVENVHVDQMQECSQPTRGESFPSDSRTQKSEGHINTGQRFMHGNDARGSMMGIYQDGETEISPGKCSKPESISRRDAIMSSEACENNKFLFNHSRGTIDLNGAFDENQNCNYQNCSSSNGTSKFDSGPKLDLTLRSSSGDFESHMVEKRHNLGHSNASAFTRYINKPLQPTNPTSAGVCDQDKESGSNTEKHMFGFAAGLSFNSDTPPGPSKSSPKSHITLATGQSNHSEVATHSPQPRLFPLPIPVKGVRVNNPVAGYGSVVVPSGFCSQSGSSSGISPSSVAQQESSLLINAFYQTTPEKNKSEQSNGLCRNNSIAKDQSLLNQEHKLDFFEDRGRISPTTDQSASSSLCNGNASHLNSIGYGSACGSNSNVDQTAMIRTVSENKNDESYFNNSGNSHRAIQREAALTKFRMKRKDRCFEKKVRYESRKKLAEQRPRVKGQFVRQAQTDPSTAETEGNS</sequence>
<evidence type="ECO:0000256" key="4">
    <source>
        <dbReference type="ARBA" id="ARBA00023015"/>
    </source>
</evidence>
<comment type="caution">
    <text evidence="13">The sequence shown here is derived from an EMBL/GenBank/DDBJ whole genome shotgun (WGS) entry which is preliminary data.</text>
</comment>
<evidence type="ECO:0000313" key="16">
    <source>
        <dbReference type="Proteomes" id="UP000525078"/>
    </source>
</evidence>
<dbReference type="Pfam" id="PF06203">
    <property type="entry name" value="CCT"/>
    <property type="match status" value="1"/>
</dbReference>
<dbReference type="Proteomes" id="UP000583929">
    <property type="component" value="Unassembled WGS sequence"/>
</dbReference>
<comment type="similarity">
    <text evidence="2">Belongs to the ARR-like family.</text>
</comment>
<dbReference type="InterPro" id="IPR010402">
    <property type="entry name" value="CCT_domain"/>
</dbReference>
<evidence type="ECO:0000259" key="11">
    <source>
        <dbReference type="PROSITE" id="PS50110"/>
    </source>
</evidence>
<feature type="compositionally biased region" description="Polar residues" evidence="10">
    <location>
        <begin position="219"/>
        <end position="235"/>
    </location>
</feature>
<evidence type="ECO:0000256" key="3">
    <source>
        <dbReference type="ARBA" id="ARBA00023012"/>
    </source>
</evidence>
<protein>
    <recommendedName>
        <fullName evidence="18">Two-component response regulator-like APRR5</fullName>
    </recommendedName>
</protein>
<feature type="domain" description="Response regulatory" evidence="11">
    <location>
        <begin position="81"/>
        <end position="199"/>
    </location>
</feature>
<dbReference type="Pfam" id="PF00072">
    <property type="entry name" value="Response_reg"/>
    <property type="match status" value="1"/>
</dbReference>
<evidence type="ECO:0000256" key="1">
    <source>
        <dbReference type="ARBA" id="ARBA00004123"/>
    </source>
</evidence>
<dbReference type="EMBL" id="JAATIQ010000022">
    <property type="protein sequence ID" value="KAF4398838.1"/>
    <property type="molecule type" value="Genomic_DNA"/>
</dbReference>
<dbReference type="PANTHER" id="PTHR43874">
    <property type="entry name" value="TWO-COMPONENT RESPONSE REGULATOR"/>
    <property type="match status" value="1"/>
</dbReference>
<feature type="compositionally biased region" description="Polar residues" evidence="10">
    <location>
        <begin position="708"/>
        <end position="723"/>
    </location>
</feature>
<dbReference type="CDD" id="cd17582">
    <property type="entry name" value="psREC_PRR"/>
    <property type="match status" value="1"/>
</dbReference>
<evidence type="ECO:0000313" key="13">
    <source>
        <dbReference type="EMBL" id="KAF4351702.1"/>
    </source>
</evidence>
<dbReference type="InterPro" id="IPR045279">
    <property type="entry name" value="ARR-like"/>
</dbReference>
<dbReference type="GO" id="GO:0048511">
    <property type="term" value="P:rhythmic process"/>
    <property type="evidence" value="ECO:0007669"/>
    <property type="project" value="UniProtKB-KW"/>
</dbReference>
<dbReference type="PANTHER" id="PTHR43874:SF220">
    <property type="entry name" value="TWO-COMPONENT RESPONSE REGULATOR-LIKE APRR5"/>
    <property type="match status" value="1"/>
</dbReference>
<feature type="compositionally biased region" description="Basic and acidic residues" evidence="10">
    <location>
        <begin position="12"/>
        <end position="39"/>
    </location>
</feature>
<dbReference type="PROSITE" id="PS51017">
    <property type="entry name" value="CCT"/>
    <property type="match status" value="1"/>
</dbReference>
<organism evidence="13 17">
    <name type="scientific">Cannabis sativa</name>
    <name type="common">Hemp</name>
    <name type="synonym">Marijuana</name>
    <dbReference type="NCBI Taxonomy" id="3483"/>
    <lineage>
        <taxon>Eukaryota</taxon>
        <taxon>Viridiplantae</taxon>
        <taxon>Streptophyta</taxon>
        <taxon>Embryophyta</taxon>
        <taxon>Tracheophyta</taxon>
        <taxon>Spermatophyta</taxon>
        <taxon>Magnoliopsida</taxon>
        <taxon>eudicotyledons</taxon>
        <taxon>Gunneridae</taxon>
        <taxon>Pentapetalae</taxon>
        <taxon>rosids</taxon>
        <taxon>fabids</taxon>
        <taxon>Rosales</taxon>
        <taxon>Cannabaceae</taxon>
        <taxon>Cannabis</taxon>
    </lineage>
</organism>
<dbReference type="InterPro" id="IPR001789">
    <property type="entry name" value="Sig_transdc_resp-reg_receiver"/>
</dbReference>